<gene>
    <name evidence="2" type="ORF">BBD42_11165</name>
</gene>
<dbReference type="EMBL" id="CP016808">
    <property type="protein sequence ID" value="ANY70694.1"/>
    <property type="molecule type" value="Genomic_DNA"/>
</dbReference>
<dbReference type="AlphaFoldDB" id="A0A1B2DSK3"/>
<organism evidence="2">
    <name type="scientific">Paenibacillus sp. BIHB 4019</name>
    <dbReference type="NCBI Taxonomy" id="1870819"/>
    <lineage>
        <taxon>Bacteria</taxon>
        <taxon>Bacillati</taxon>
        <taxon>Bacillota</taxon>
        <taxon>Bacilli</taxon>
        <taxon>Bacillales</taxon>
        <taxon>Paenibacillaceae</taxon>
        <taxon>Paenibacillus</taxon>
    </lineage>
</organism>
<evidence type="ECO:0008006" key="3">
    <source>
        <dbReference type="Google" id="ProtNLM"/>
    </source>
</evidence>
<name>A0A1B2DSK3_9BACL</name>
<feature type="region of interest" description="Disordered" evidence="1">
    <location>
        <begin position="1"/>
        <end position="34"/>
    </location>
</feature>
<dbReference type="SUPFAM" id="SSF160214">
    <property type="entry name" value="FlaG-like"/>
    <property type="match status" value="1"/>
</dbReference>
<evidence type="ECO:0000313" key="2">
    <source>
        <dbReference type="EMBL" id="ANY70694.1"/>
    </source>
</evidence>
<protein>
    <recommendedName>
        <fullName evidence="3">Flagellar biosynthesis protein FlaG</fullName>
    </recommendedName>
</protein>
<evidence type="ECO:0000256" key="1">
    <source>
        <dbReference type="SAM" id="MobiDB-lite"/>
    </source>
</evidence>
<reference evidence="2" key="1">
    <citation type="submission" date="2016-08" db="EMBL/GenBank/DDBJ databases">
        <title>Complete Genome Seqeunce of Paenibacillus sp. BIHB 4019 from tea rhizoplane.</title>
        <authorList>
            <person name="Thakur R."/>
            <person name="Swarnkar M.K."/>
            <person name="Gulati A."/>
        </authorList>
    </citation>
    <scope>NUCLEOTIDE SEQUENCE [LARGE SCALE GENOMIC DNA]</scope>
    <source>
        <strain evidence="2">BIHB4019</strain>
    </source>
</reference>
<dbReference type="InterPro" id="IPR005186">
    <property type="entry name" value="FlaG"/>
</dbReference>
<proteinExistence type="predicted"/>
<dbReference type="PANTHER" id="PTHR37166">
    <property type="entry name" value="PROTEIN FLAG"/>
    <property type="match status" value="1"/>
</dbReference>
<dbReference type="PANTHER" id="PTHR37166:SF1">
    <property type="entry name" value="PROTEIN FLAG"/>
    <property type="match status" value="1"/>
</dbReference>
<sequence length="120" mass="13151">MNTTTGYTSEKAAGSESVKEVTVTPEASKSNDNIAGNEAGIAAAQVQQETYSKNIERVIESMKGPVTMVERSVHEGTNHIMYKIRNKETGELIKEIPEEKLLDMAAKLIEQNGIVIDEKI</sequence>
<accession>A0A1B2DSK3</accession>
<dbReference type="InterPro" id="IPR035924">
    <property type="entry name" value="FlaG-like_sf"/>
</dbReference>
<dbReference type="Gene3D" id="3.30.160.170">
    <property type="entry name" value="FlaG-like"/>
    <property type="match status" value="1"/>
</dbReference>
<dbReference type="Pfam" id="PF03646">
    <property type="entry name" value="FlaG"/>
    <property type="match status" value="1"/>
</dbReference>